<accession>A0ABX3ILL3</accession>
<name>A0ABX3ILL3_9BACT</name>
<evidence type="ECO:0000313" key="1">
    <source>
        <dbReference type="EMBL" id="ONN27402.1"/>
    </source>
</evidence>
<dbReference type="EMBL" id="LBFC01000015">
    <property type="protein sequence ID" value="ONN27402.1"/>
    <property type="molecule type" value="Genomic_DNA"/>
</dbReference>
<keyword evidence="2" id="KW-1185">Reference proteome</keyword>
<sequence>MKKDGSSDIKNRFVYVNENLRNIVNDAVLNWKGEDLVNPATSTITVKFIAYVPDTTPDGSVVQLVGDMNGWNGEDMVKEGNVWTITKQLESNTYYEFKLRLKNESNAWAYPEGNETGGYEDNRALILNDDATIVILKVHSWENM</sequence>
<dbReference type="InterPro" id="IPR014756">
    <property type="entry name" value="Ig_E-set"/>
</dbReference>
<comment type="caution">
    <text evidence="1">The sequence shown here is derived from an EMBL/GenBank/DDBJ whole genome shotgun (WGS) entry which is preliminary data.</text>
</comment>
<dbReference type="RefSeq" id="WP_077198075.1">
    <property type="nucleotide sequence ID" value="NZ_LBFC01000015.1"/>
</dbReference>
<evidence type="ECO:0000313" key="2">
    <source>
        <dbReference type="Proteomes" id="UP000242616"/>
    </source>
</evidence>
<dbReference type="SUPFAM" id="SSF81296">
    <property type="entry name" value="E set domains"/>
    <property type="match status" value="1"/>
</dbReference>
<organism evidence="1 2">
    <name type="scientific">Thermosipho affectus</name>
    <dbReference type="NCBI Taxonomy" id="660294"/>
    <lineage>
        <taxon>Bacteria</taxon>
        <taxon>Thermotogati</taxon>
        <taxon>Thermotogota</taxon>
        <taxon>Thermotogae</taxon>
        <taxon>Thermotogales</taxon>
        <taxon>Fervidobacteriaceae</taxon>
        <taxon>Thermosipho</taxon>
    </lineage>
</organism>
<dbReference type="InterPro" id="IPR013783">
    <property type="entry name" value="Ig-like_fold"/>
</dbReference>
<reference evidence="1 2" key="1">
    <citation type="submission" date="2015-06" db="EMBL/GenBank/DDBJ databases">
        <title>Genome sequencing of Thermotogales isolates from hydrothermal vents.</title>
        <authorList>
            <person name="Haverkamp T.H."/>
            <person name="Kublanov I.V."/>
            <person name="Nesbo C.L."/>
        </authorList>
    </citation>
    <scope>NUCLEOTIDE SEQUENCE [LARGE SCALE GENOMIC DNA]</scope>
    <source>
        <strain evidence="2">ik275mar</strain>
    </source>
</reference>
<proteinExistence type="predicted"/>
<gene>
    <name evidence="1" type="ORF">XJ44_03495</name>
</gene>
<protein>
    <submittedName>
        <fullName evidence="1">Uncharacterized protein</fullName>
    </submittedName>
</protein>
<dbReference type="Gene3D" id="2.60.40.10">
    <property type="entry name" value="Immunoglobulins"/>
    <property type="match status" value="1"/>
</dbReference>
<dbReference type="Proteomes" id="UP000242616">
    <property type="component" value="Unassembled WGS sequence"/>
</dbReference>